<feature type="domain" description="D-isomer specific 2-hydroxyacid dehydrogenase catalytic" evidence="5">
    <location>
        <begin position="14"/>
        <end position="334"/>
    </location>
</feature>
<dbReference type="Pfam" id="PF00389">
    <property type="entry name" value="2-Hacid_dh"/>
    <property type="match status" value="1"/>
</dbReference>
<dbReference type="PANTHER" id="PTHR43026:SF1">
    <property type="entry name" value="2-HYDROXYACID DEHYDROGENASE HOMOLOG 1-RELATED"/>
    <property type="match status" value="1"/>
</dbReference>
<keyword evidence="2 4" id="KW-0560">Oxidoreductase</keyword>
<dbReference type="FunFam" id="3.40.50.720:FF:000041">
    <property type="entry name" value="D-3-phosphoglycerate dehydrogenase"/>
    <property type="match status" value="1"/>
</dbReference>
<dbReference type="EMBL" id="JAGSGD010000001">
    <property type="protein sequence ID" value="MBR7618747.1"/>
    <property type="molecule type" value="Genomic_DNA"/>
</dbReference>
<dbReference type="PANTHER" id="PTHR43026">
    <property type="entry name" value="2-HYDROXYACID DEHYDROGENASE HOMOLOG 1-RELATED"/>
    <property type="match status" value="1"/>
</dbReference>
<evidence type="ECO:0000256" key="4">
    <source>
        <dbReference type="RuleBase" id="RU003719"/>
    </source>
</evidence>
<dbReference type="GO" id="GO:0047545">
    <property type="term" value="F:(S)-2-hydroxyglutarate dehydrogenase activity"/>
    <property type="evidence" value="ECO:0007669"/>
    <property type="project" value="UniProtKB-ARBA"/>
</dbReference>
<dbReference type="GO" id="GO:0004617">
    <property type="term" value="F:phosphoglycerate dehydrogenase activity"/>
    <property type="evidence" value="ECO:0007669"/>
    <property type="project" value="UniProtKB-ARBA"/>
</dbReference>
<proteinExistence type="inferred from homology"/>
<dbReference type="RefSeq" id="WP_215338660.1">
    <property type="nucleotide sequence ID" value="NZ_JAGSGD010000001.1"/>
</dbReference>
<dbReference type="InterPro" id="IPR029753">
    <property type="entry name" value="D-isomer_DH_CS"/>
</dbReference>
<accession>A0A941CYN9</accession>
<dbReference type="Proteomes" id="UP000622580">
    <property type="component" value="Unassembled WGS sequence"/>
</dbReference>
<keyword evidence="9" id="KW-1185">Reference proteome</keyword>
<dbReference type="CDD" id="cd12187">
    <property type="entry name" value="LDH_like_1"/>
    <property type="match status" value="1"/>
</dbReference>
<dbReference type="InterPro" id="IPR036291">
    <property type="entry name" value="NAD(P)-bd_dom_sf"/>
</dbReference>
<dbReference type="Pfam" id="PF02826">
    <property type="entry name" value="2-Hacid_dh_C"/>
    <property type="match status" value="1"/>
</dbReference>
<dbReference type="InterPro" id="IPR058205">
    <property type="entry name" value="D-LDH-like"/>
</dbReference>
<protein>
    <submittedName>
        <fullName evidence="7">Hydroxyacid dehydrogenase</fullName>
    </submittedName>
</protein>
<dbReference type="PROSITE" id="PS00671">
    <property type="entry name" value="D_2_HYDROXYACID_DH_3"/>
    <property type="match status" value="1"/>
</dbReference>
<dbReference type="PROSITE" id="PS00670">
    <property type="entry name" value="D_2_HYDROXYACID_DH_2"/>
    <property type="match status" value="1"/>
</dbReference>
<dbReference type="GO" id="GO:0008720">
    <property type="term" value="F:D-lactate dehydrogenase (NAD+) activity"/>
    <property type="evidence" value="ECO:0007669"/>
    <property type="project" value="TreeGrafter"/>
</dbReference>
<reference evidence="7" key="2">
    <citation type="submission" date="2021-04" db="EMBL/GenBank/DDBJ databases">
        <title>Draft genome assembly of strain Phenylobacterium sp. 20VBR1 using MiniION and Illumina platforms.</title>
        <authorList>
            <person name="Thomas F.A."/>
            <person name="Krishnan K.P."/>
            <person name="Sinha R.K."/>
        </authorList>
    </citation>
    <scope>NUCLEOTIDE SEQUENCE</scope>
    <source>
        <strain evidence="7">20VBR1</strain>
    </source>
</reference>
<evidence type="ECO:0000313" key="9">
    <source>
        <dbReference type="Proteomes" id="UP000622580"/>
    </source>
</evidence>
<evidence type="ECO:0000313" key="8">
    <source>
        <dbReference type="EMBL" id="QQZ51117.1"/>
    </source>
</evidence>
<keyword evidence="3" id="KW-0520">NAD</keyword>
<dbReference type="GO" id="GO:0051287">
    <property type="term" value="F:NAD binding"/>
    <property type="evidence" value="ECO:0007669"/>
    <property type="project" value="InterPro"/>
</dbReference>
<evidence type="ECO:0000313" key="7">
    <source>
        <dbReference type="EMBL" id="MBR7618747.1"/>
    </source>
</evidence>
<dbReference type="InterPro" id="IPR006139">
    <property type="entry name" value="D-isomer_2_OHA_DH_cat_dom"/>
</dbReference>
<dbReference type="GO" id="GO:0006564">
    <property type="term" value="P:L-serine biosynthetic process"/>
    <property type="evidence" value="ECO:0007669"/>
    <property type="project" value="UniProtKB-ARBA"/>
</dbReference>
<dbReference type="SUPFAM" id="SSF51735">
    <property type="entry name" value="NAD(P)-binding Rossmann-fold domains"/>
    <property type="match status" value="1"/>
</dbReference>
<dbReference type="AlphaFoldDB" id="A0A941CYN9"/>
<gene>
    <name evidence="7" type="ORF">JKL49_05035</name>
    <name evidence="8" type="ORF">JKL49_08240</name>
</gene>
<sequence length="334" mass="35484">MKIVVFEATEWERQACSSLAPHHVVECLAGPLAGDSADRYTNAEAITTFIRSDLSAAVLRRMPKLRLIATRSTGFDHIDLAYCRQAAITVCNVPDYGDHTVAEHVFALLLALSRHVVEAVGRTRRGDFSQGGLRGFDLAGKTLGVVGAGRIGQRVIAIGKGFGMEAIAFDAHPDPIAAKQLGFRFASLDELLAAADVITLHLPGGEATRQLIGEAEFARMKPGAVLINTSRGGVMDSEALVRALSSGRLAGAGLDVVAEEGALGEEAEIFRTETAVPVERMRALLADHALLSQPNVIVTPHIAYDTEEAVARIIETTLGNIAAFETGSPQNVVN</sequence>
<reference evidence="8" key="1">
    <citation type="submission" date="2021-01" db="EMBL/GenBank/DDBJ databases">
        <title>Genome sequence of Phenylobacterium sp. 20VBR1 isolated from a valley glaceir, Ny-Alesund, Svalbard.</title>
        <authorList>
            <person name="Thomas F.A."/>
            <person name="Krishnan K.P."/>
            <person name="Sinha R.K."/>
        </authorList>
    </citation>
    <scope>NUCLEOTIDE SEQUENCE</scope>
    <source>
        <strain evidence="8">20VBR1</strain>
    </source>
</reference>
<dbReference type="Gene3D" id="3.40.50.720">
    <property type="entry name" value="NAD(P)-binding Rossmann-like Domain"/>
    <property type="match status" value="2"/>
</dbReference>
<evidence type="ECO:0000256" key="2">
    <source>
        <dbReference type="ARBA" id="ARBA00023002"/>
    </source>
</evidence>
<dbReference type="SUPFAM" id="SSF52283">
    <property type="entry name" value="Formate/glycerate dehydrogenase catalytic domain-like"/>
    <property type="match status" value="1"/>
</dbReference>
<evidence type="ECO:0000259" key="6">
    <source>
        <dbReference type="Pfam" id="PF02826"/>
    </source>
</evidence>
<name>A0A941CYN9_9CAUL</name>
<evidence type="ECO:0000256" key="3">
    <source>
        <dbReference type="ARBA" id="ARBA00023027"/>
    </source>
</evidence>
<comment type="similarity">
    <text evidence="1 4">Belongs to the D-isomer specific 2-hydroxyacid dehydrogenase family.</text>
</comment>
<dbReference type="InterPro" id="IPR006140">
    <property type="entry name" value="D-isomer_DH_NAD-bd"/>
</dbReference>
<feature type="domain" description="D-isomer specific 2-hydroxyacid dehydrogenase NAD-binding" evidence="6">
    <location>
        <begin position="106"/>
        <end position="303"/>
    </location>
</feature>
<organism evidence="7 9">
    <name type="scientific">Phenylobacterium glaciei</name>
    <dbReference type="NCBI Taxonomy" id="2803784"/>
    <lineage>
        <taxon>Bacteria</taxon>
        <taxon>Pseudomonadati</taxon>
        <taxon>Pseudomonadota</taxon>
        <taxon>Alphaproteobacteria</taxon>
        <taxon>Caulobacterales</taxon>
        <taxon>Caulobacteraceae</taxon>
        <taxon>Phenylobacterium</taxon>
    </lineage>
</organism>
<evidence type="ECO:0000259" key="5">
    <source>
        <dbReference type="Pfam" id="PF00389"/>
    </source>
</evidence>
<evidence type="ECO:0000256" key="1">
    <source>
        <dbReference type="ARBA" id="ARBA00005854"/>
    </source>
</evidence>
<dbReference type="EMBL" id="CP068570">
    <property type="protein sequence ID" value="QQZ51117.1"/>
    <property type="molecule type" value="Genomic_DNA"/>
</dbReference>